<keyword evidence="2" id="KW-0732">Signal</keyword>
<dbReference type="PANTHER" id="PTHR23028:SF53">
    <property type="entry name" value="ACYL_TRANSF_3 DOMAIN-CONTAINING PROTEIN"/>
    <property type="match status" value="1"/>
</dbReference>
<dbReference type="InterPro" id="IPR002656">
    <property type="entry name" value="Acyl_transf_3_dom"/>
</dbReference>
<reference evidence="4" key="1">
    <citation type="submission" date="2021-02" db="EMBL/GenBank/DDBJ databases">
        <authorList>
            <person name="Dougan E. K."/>
            <person name="Rhodes N."/>
            <person name="Thang M."/>
            <person name="Chan C."/>
        </authorList>
    </citation>
    <scope>NUCLEOTIDE SEQUENCE</scope>
</reference>
<feature type="transmembrane region" description="Helical" evidence="1">
    <location>
        <begin position="41"/>
        <end position="59"/>
    </location>
</feature>
<keyword evidence="1" id="KW-0472">Membrane</keyword>
<dbReference type="GO" id="GO:0000271">
    <property type="term" value="P:polysaccharide biosynthetic process"/>
    <property type="evidence" value="ECO:0007669"/>
    <property type="project" value="TreeGrafter"/>
</dbReference>
<dbReference type="Proteomes" id="UP000649617">
    <property type="component" value="Unassembled WGS sequence"/>
</dbReference>
<feature type="domain" description="Acyltransferase 3" evidence="3">
    <location>
        <begin position="1"/>
        <end position="163"/>
    </location>
</feature>
<feature type="transmembrane region" description="Helical" evidence="1">
    <location>
        <begin position="112"/>
        <end position="134"/>
    </location>
</feature>
<dbReference type="Pfam" id="PF01757">
    <property type="entry name" value="Acyl_transf_3"/>
    <property type="match status" value="1"/>
</dbReference>
<keyword evidence="1" id="KW-1133">Transmembrane helix</keyword>
<accession>A0A812TQM3</accession>
<dbReference type="GO" id="GO:0016747">
    <property type="term" value="F:acyltransferase activity, transferring groups other than amino-acyl groups"/>
    <property type="evidence" value="ECO:0007669"/>
    <property type="project" value="InterPro"/>
</dbReference>
<feature type="transmembrane region" description="Helical" evidence="1">
    <location>
        <begin position="80"/>
        <end position="100"/>
    </location>
</feature>
<comment type="caution">
    <text evidence="4">The sequence shown here is derived from an EMBL/GenBank/DDBJ whole genome shotgun (WGS) entry which is preliminary data.</text>
</comment>
<dbReference type="OrthoDB" id="424712at2759"/>
<proteinExistence type="predicted"/>
<sequence>MSFFYLLSGFVMTLGYAKDLVAGGESSRIADFNKRRFWRNRFARLFPMYMLTNALYFMMMRCFIKGGGSMAFLSSPYWDYNLVLTVLGLNMWFYPVDVWLPNGSQIELPSNFVTWTVQTMAVFYIVFPSMLAWLQNVQRRRLMVHLLFWLQALTFMSLAARLQSPSEGSASFAMRWTYKKERAREPVQRHDSVTSRRVKSACVPSSLSQCFAPFVPCEYLLPNSTLLGSVTG</sequence>
<feature type="chain" id="PRO_5032706386" description="Acyltransferase 3 domain-containing protein" evidence="2">
    <location>
        <begin position="18"/>
        <end position="232"/>
    </location>
</feature>
<keyword evidence="1" id="KW-0812">Transmembrane</keyword>
<dbReference type="AlphaFoldDB" id="A0A812TQM3"/>
<evidence type="ECO:0000259" key="3">
    <source>
        <dbReference type="Pfam" id="PF01757"/>
    </source>
</evidence>
<evidence type="ECO:0000313" key="5">
    <source>
        <dbReference type="Proteomes" id="UP000649617"/>
    </source>
</evidence>
<dbReference type="EMBL" id="CAJNIZ010032446">
    <property type="protein sequence ID" value="CAE7537511.1"/>
    <property type="molecule type" value="Genomic_DNA"/>
</dbReference>
<evidence type="ECO:0000256" key="2">
    <source>
        <dbReference type="SAM" id="SignalP"/>
    </source>
</evidence>
<evidence type="ECO:0000313" key="4">
    <source>
        <dbReference type="EMBL" id="CAE7537511.1"/>
    </source>
</evidence>
<protein>
    <recommendedName>
        <fullName evidence="3">Acyltransferase 3 domain-containing protein</fullName>
    </recommendedName>
</protein>
<organism evidence="4 5">
    <name type="scientific">Symbiodinium pilosum</name>
    <name type="common">Dinoflagellate</name>
    <dbReference type="NCBI Taxonomy" id="2952"/>
    <lineage>
        <taxon>Eukaryota</taxon>
        <taxon>Sar</taxon>
        <taxon>Alveolata</taxon>
        <taxon>Dinophyceae</taxon>
        <taxon>Suessiales</taxon>
        <taxon>Symbiodiniaceae</taxon>
        <taxon>Symbiodinium</taxon>
    </lineage>
</organism>
<dbReference type="PANTHER" id="PTHR23028">
    <property type="entry name" value="ACETYLTRANSFERASE"/>
    <property type="match status" value="1"/>
</dbReference>
<name>A0A812TQM3_SYMPI</name>
<evidence type="ECO:0000256" key="1">
    <source>
        <dbReference type="SAM" id="Phobius"/>
    </source>
</evidence>
<gene>
    <name evidence="4" type="ORF">SPIL2461_LOCUS14212</name>
</gene>
<keyword evidence="5" id="KW-1185">Reference proteome</keyword>
<dbReference type="InterPro" id="IPR050879">
    <property type="entry name" value="Acyltransferase_3"/>
</dbReference>
<feature type="signal peptide" evidence="2">
    <location>
        <begin position="1"/>
        <end position="17"/>
    </location>
</feature>
<dbReference type="GO" id="GO:0016020">
    <property type="term" value="C:membrane"/>
    <property type="evidence" value="ECO:0007669"/>
    <property type="project" value="TreeGrafter"/>
</dbReference>